<proteinExistence type="predicted"/>
<name>A0A2P2J1X7_RHIMU</name>
<evidence type="ECO:0000313" key="1">
    <source>
        <dbReference type="EMBL" id="MBW87460.1"/>
    </source>
</evidence>
<organism evidence="1">
    <name type="scientific">Rhizophora mucronata</name>
    <name type="common">Asiatic mangrove</name>
    <dbReference type="NCBI Taxonomy" id="61149"/>
    <lineage>
        <taxon>Eukaryota</taxon>
        <taxon>Viridiplantae</taxon>
        <taxon>Streptophyta</taxon>
        <taxon>Embryophyta</taxon>
        <taxon>Tracheophyta</taxon>
        <taxon>Spermatophyta</taxon>
        <taxon>Magnoliopsida</taxon>
        <taxon>eudicotyledons</taxon>
        <taxon>Gunneridae</taxon>
        <taxon>Pentapetalae</taxon>
        <taxon>rosids</taxon>
        <taxon>fabids</taxon>
        <taxon>Malpighiales</taxon>
        <taxon>Rhizophoraceae</taxon>
        <taxon>Rhizophora</taxon>
    </lineage>
</organism>
<dbReference type="AlphaFoldDB" id="A0A2P2J1X7"/>
<accession>A0A2P2J1X7</accession>
<protein>
    <submittedName>
        <fullName evidence="1">Uncharacterized protein</fullName>
    </submittedName>
</protein>
<dbReference type="EMBL" id="GGEC01006977">
    <property type="protein sequence ID" value="MBW87460.1"/>
    <property type="molecule type" value="Transcribed_RNA"/>
</dbReference>
<sequence>MYINNIHFNKKEQYCGKWKCTCTRIKQNIYSRIKTMWPKLDM</sequence>
<reference evidence="1" key="1">
    <citation type="submission" date="2018-02" db="EMBL/GenBank/DDBJ databases">
        <title>Rhizophora mucronata_Transcriptome.</title>
        <authorList>
            <person name="Meera S.P."/>
            <person name="Sreeshan A."/>
            <person name="Augustine A."/>
        </authorList>
    </citation>
    <scope>NUCLEOTIDE SEQUENCE</scope>
    <source>
        <tissue evidence="1">Leaf</tissue>
    </source>
</reference>